<keyword evidence="1" id="KW-0732">Signal</keyword>
<dbReference type="GO" id="GO:0043165">
    <property type="term" value="P:Gram-negative-bacterium-type cell outer membrane assembly"/>
    <property type="evidence" value="ECO:0007669"/>
    <property type="project" value="InterPro"/>
</dbReference>
<dbReference type="EMBL" id="FMJB01000064">
    <property type="protein sequence ID" value="SCM69546.1"/>
    <property type="molecule type" value="Genomic_DNA"/>
</dbReference>
<name>A0A1M4N8N6_9RHOB</name>
<dbReference type="Pfam" id="PF04390">
    <property type="entry name" value="LptE"/>
    <property type="match status" value="1"/>
</dbReference>
<gene>
    <name evidence="2" type="ORF">KARMA_3785</name>
</gene>
<dbReference type="AlphaFoldDB" id="A0A1M4N8N6"/>
<evidence type="ECO:0000313" key="2">
    <source>
        <dbReference type="EMBL" id="SCM69546.1"/>
    </source>
</evidence>
<organism evidence="2 3">
    <name type="scientific">Donghicola eburneus</name>
    <dbReference type="NCBI Taxonomy" id="393278"/>
    <lineage>
        <taxon>Bacteria</taxon>
        <taxon>Pseudomonadati</taxon>
        <taxon>Pseudomonadota</taxon>
        <taxon>Alphaproteobacteria</taxon>
        <taxon>Rhodobacterales</taxon>
        <taxon>Roseobacteraceae</taxon>
        <taxon>Donghicola</taxon>
    </lineage>
</organism>
<dbReference type="RefSeq" id="WP_072709226.1">
    <property type="nucleotide sequence ID" value="NZ_FMJB01000064.1"/>
</dbReference>
<feature type="signal peptide" evidence="1">
    <location>
        <begin position="1"/>
        <end position="22"/>
    </location>
</feature>
<dbReference type="PROSITE" id="PS51318">
    <property type="entry name" value="TAT"/>
    <property type="match status" value="1"/>
</dbReference>
<dbReference type="Gene3D" id="3.30.160.150">
    <property type="entry name" value="Lipoprotein like domain"/>
    <property type="match status" value="1"/>
</dbReference>
<dbReference type="GO" id="GO:0019867">
    <property type="term" value="C:outer membrane"/>
    <property type="evidence" value="ECO:0007669"/>
    <property type="project" value="InterPro"/>
</dbReference>
<dbReference type="InterPro" id="IPR006311">
    <property type="entry name" value="TAT_signal"/>
</dbReference>
<dbReference type="InterPro" id="IPR007485">
    <property type="entry name" value="LPS_assembly_LptE"/>
</dbReference>
<evidence type="ECO:0000256" key="1">
    <source>
        <dbReference type="SAM" id="SignalP"/>
    </source>
</evidence>
<protein>
    <submittedName>
        <fullName evidence="2">Putative secreted protein</fullName>
    </submittedName>
</protein>
<sequence length="166" mass="17573">MSSFNLTRRAFALGAAMTLALAGCGLKPSLAPGGAAQSLFGRLRARDPENRTEYLFVRRFEERVGLTTSGDLVLVYDLEFSRTAQGITSDQITSRFMLSGKATYSVRRAGSEASLAHGSVTAFTGYSATGSTVATQAAQADAAERLATQLADLVVARLTAEATRLQ</sequence>
<proteinExistence type="predicted"/>
<feature type="chain" id="PRO_5009906820" evidence="1">
    <location>
        <begin position="23"/>
        <end position="166"/>
    </location>
</feature>
<accession>A0A1M4N8N6</accession>
<keyword evidence="3" id="KW-1185">Reference proteome</keyword>
<dbReference type="Proteomes" id="UP000184085">
    <property type="component" value="Unassembled WGS sequence"/>
</dbReference>
<reference evidence="3" key="1">
    <citation type="submission" date="2016-09" db="EMBL/GenBank/DDBJ databases">
        <authorList>
            <person name="Wibberg D."/>
        </authorList>
    </citation>
    <scope>NUCLEOTIDE SEQUENCE [LARGE SCALE GENOMIC DNA]</scope>
</reference>
<evidence type="ECO:0000313" key="3">
    <source>
        <dbReference type="Proteomes" id="UP000184085"/>
    </source>
</evidence>